<dbReference type="Proteomes" id="UP001055337">
    <property type="component" value="Chromosome"/>
</dbReference>
<gene>
    <name evidence="2" type="ORF">MI149_22435</name>
</gene>
<feature type="compositionally biased region" description="Pro residues" evidence="1">
    <location>
        <begin position="230"/>
        <end position="243"/>
    </location>
</feature>
<name>A0ABY3TN63_9MYCO</name>
<accession>A0ABY3TN63</accession>
<protein>
    <recommendedName>
        <fullName evidence="4">ATP-binding protein</fullName>
    </recommendedName>
</protein>
<evidence type="ECO:0008006" key="4">
    <source>
        <dbReference type="Google" id="ProtNLM"/>
    </source>
</evidence>
<evidence type="ECO:0000256" key="1">
    <source>
        <dbReference type="SAM" id="MobiDB-lite"/>
    </source>
</evidence>
<sequence length="473" mass="51368">MSLSNIDKSRALRTEDELRALVDAIHSSPPNTQETNWLEWKSTLDLGTPEGRFAVSKAILGFANRSPAQAQLAMEGVAYMVVGVEPGSAAGVPAFDHATLGQRIKTYADGPRWTPHYIGFSGVEVLVIVIEPPRSGDPMHSLQKTYTGNTKGTGHQAGAVFHRGAAHTEPAGPKEIEMLGERLLHGVRQPDLDLALVSASDPLTRLRVNRDEVEDWLTRHEVFVRANSGAPPPPPPPTPPPPKTPERPFDQLAGLSGAADLYRFSGLGSAFTAGLYAKSEDAETFDKRVSVYLAKLRRGLLAGNLIRGIVRSDENKVQFSVGNMTDDPVSGVQLTVVVPKAGLRVHTSPPSVDQLPPLPKWPDQFRDRMVGLSAPALSQQHYDFDPHAGAVVETAEAFEVTWDVGDLRPGEWSGTLEITVVAGQGAPDEVHVEMIARAMDRRRNATEKVVVTVGADVWTVDDWFVAQPEKRKP</sequence>
<evidence type="ECO:0000313" key="2">
    <source>
        <dbReference type="EMBL" id="ULN40397.1"/>
    </source>
</evidence>
<feature type="region of interest" description="Disordered" evidence="1">
    <location>
        <begin position="224"/>
        <end position="247"/>
    </location>
</feature>
<evidence type="ECO:0000313" key="3">
    <source>
        <dbReference type="Proteomes" id="UP001055337"/>
    </source>
</evidence>
<reference evidence="2" key="1">
    <citation type="submission" date="2022-08" db="EMBL/GenBank/DDBJ databases">
        <title>Whole genome sequencing of non-tuberculosis mycobacteria type-strains.</title>
        <authorList>
            <person name="Igarashi Y."/>
            <person name="Osugi A."/>
            <person name="Mitarai S."/>
        </authorList>
    </citation>
    <scope>NUCLEOTIDE SEQUENCE</scope>
    <source>
        <strain evidence="2">JCM 16369</strain>
    </source>
</reference>
<organism evidence="2 3">
    <name type="scientific">Mycolicibacterium crocinum</name>
    <dbReference type="NCBI Taxonomy" id="388459"/>
    <lineage>
        <taxon>Bacteria</taxon>
        <taxon>Bacillati</taxon>
        <taxon>Actinomycetota</taxon>
        <taxon>Actinomycetes</taxon>
        <taxon>Mycobacteriales</taxon>
        <taxon>Mycobacteriaceae</taxon>
        <taxon>Mycolicibacterium</taxon>
    </lineage>
</organism>
<proteinExistence type="predicted"/>
<dbReference type="RefSeq" id="WP_240177191.1">
    <property type="nucleotide sequence ID" value="NZ_CP092362.2"/>
</dbReference>
<keyword evidence="3" id="KW-1185">Reference proteome</keyword>
<dbReference type="EMBL" id="CP092362">
    <property type="protein sequence ID" value="ULN40397.1"/>
    <property type="molecule type" value="Genomic_DNA"/>
</dbReference>